<evidence type="ECO:0000256" key="1">
    <source>
        <dbReference type="ARBA" id="ARBA00005054"/>
    </source>
</evidence>
<dbReference type="Pfam" id="PF00551">
    <property type="entry name" value="Formyl_trans_N"/>
    <property type="match status" value="1"/>
</dbReference>
<dbReference type="InterPro" id="IPR002376">
    <property type="entry name" value="Formyl_transf_N"/>
</dbReference>
<comment type="pathway">
    <text evidence="1">Purine metabolism; IMP biosynthesis via de novo pathway; N(2)-formyl-N(1)-(5-phospho-D-ribosyl)glycinamide from N(1)-(5-phospho-D-ribosyl)glycinamide (10-formyl THF route): step 1/1.</text>
</comment>
<evidence type="ECO:0000313" key="6">
    <source>
        <dbReference type="EMBL" id="PIR89062.1"/>
    </source>
</evidence>
<evidence type="ECO:0000259" key="5">
    <source>
        <dbReference type="Pfam" id="PF00551"/>
    </source>
</evidence>
<dbReference type="InterPro" id="IPR036477">
    <property type="entry name" value="Formyl_transf_N_sf"/>
</dbReference>
<organism evidence="6 7">
    <name type="scientific">Candidatus Harrisonbacteria bacterium CG10_big_fil_rev_8_21_14_0_10_40_38</name>
    <dbReference type="NCBI Taxonomy" id="1974583"/>
    <lineage>
        <taxon>Bacteria</taxon>
        <taxon>Candidatus Harrisoniibacteriota</taxon>
    </lineage>
</organism>
<protein>
    <recommendedName>
        <fullName evidence="2">phosphoribosylglycinamide formyltransferase 1</fullName>
        <ecNumber evidence="2">2.1.2.2</ecNumber>
    </recommendedName>
</protein>
<dbReference type="Gene3D" id="3.40.50.12230">
    <property type="match status" value="1"/>
</dbReference>
<comment type="caution">
    <text evidence="6">The sequence shown here is derived from an EMBL/GenBank/DDBJ whole genome shotgun (WGS) entry which is preliminary data.</text>
</comment>
<dbReference type="PANTHER" id="PTHR43369">
    <property type="entry name" value="PHOSPHORIBOSYLGLYCINAMIDE FORMYLTRANSFERASE"/>
    <property type="match status" value="1"/>
</dbReference>
<feature type="domain" description="Formyl transferase N-terminal" evidence="5">
    <location>
        <begin position="62"/>
        <end position="183"/>
    </location>
</feature>
<dbReference type="SUPFAM" id="SSF53328">
    <property type="entry name" value="Formyltransferase"/>
    <property type="match status" value="1"/>
</dbReference>
<keyword evidence="3" id="KW-0808">Transferase</keyword>
<dbReference type="AlphaFoldDB" id="A0A2H0URK7"/>
<evidence type="ECO:0000256" key="2">
    <source>
        <dbReference type="ARBA" id="ARBA00012254"/>
    </source>
</evidence>
<dbReference type="EMBL" id="PFAZ01000008">
    <property type="protein sequence ID" value="PIR89062.1"/>
    <property type="molecule type" value="Genomic_DNA"/>
</dbReference>
<proteinExistence type="predicted"/>
<dbReference type="GO" id="GO:0004644">
    <property type="term" value="F:phosphoribosylglycinamide formyltransferase activity"/>
    <property type="evidence" value="ECO:0007669"/>
    <property type="project" value="UniProtKB-EC"/>
</dbReference>
<reference evidence="7" key="1">
    <citation type="submission" date="2017-09" db="EMBL/GenBank/DDBJ databases">
        <title>Depth-based differentiation of microbial function through sediment-hosted aquifers and enrichment of novel symbionts in the deep terrestrial subsurface.</title>
        <authorList>
            <person name="Probst A.J."/>
            <person name="Ladd B."/>
            <person name="Jarett J.K."/>
            <person name="Geller-Mcgrath D.E."/>
            <person name="Sieber C.M.K."/>
            <person name="Emerson J.B."/>
            <person name="Anantharaman K."/>
            <person name="Thomas B.C."/>
            <person name="Malmstrom R."/>
            <person name="Stieglmeier M."/>
            <person name="Klingl A."/>
            <person name="Woyke T."/>
            <person name="Ryan C.M."/>
            <person name="Banfield J.F."/>
        </authorList>
    </citation>
    <scope>NUCLEOTIDE SEQUENCE [LARGE SCALE GENOMIC DNA]</scope>
</reference>
<dbReference type="PANTHER" id="PTHR43369:SF2">
    <property type="entry name" value="PHOSPHORIBOSYLGLYCINAMIDE FORMYLTRANSFERASE"/>
    <property type="match status" value="1"/>
</dbReference>
<evidence type="ECO:0000256" key="4">
    <source>
        <dbReference type="ARBA" id="ARBA00022755"/>
    </source>
</evidence>
<accession>A0A2H0URK7</accession>
<dbReference type="Proteomes" id="UP000231157">
    <property type="component" value="Unassembled WGS sequence"/>
</dbReference>
<keyword evidence="4" id="KW-0658">Purine biosynthesis</keyword>
<dbReference type="EC" id="2.1.2.2" evidence="2"/>
<sequence>MMTEENIVGRELLKQWSERGRELVGCELVCIIVEQSERAEREKEYLKNDFYNPPQFNAIVQKIHTPTKTVKSLNGNKSRRIVKGYEPGIILLDGSAVIKDRIFNIPTIGAINAHPGILPDFRGVDSVRWAILKDKAVGGTAHITDSGLDTGPILLKRAVDVERCEDILTLRVRVMRVCASLLIDSVIGLKNGTIEPKPQNLDEGSYYTWMDEANRAKVDEILQRK</sequence>
<evidence type="ECO:0000313" key="7">
    <source>
        <dbReference type="Proteomes" id="UP000231157"/>
    </source>
</evidence>
<dbReference type="GO" id="GO:0005829">
    <property type="term" value="C:cytosol"/>
    <property type="evidence" value="ECO:0007669"/>
    <property type="project" value="TreeGrafter"/>
</dbReference>
<gene>
    <name evidence="6" type="ORF">COU07_03155</name>
</gene>
<name>A0A2H0URK7_9BACT</name>
<dbReference type="GO" id="GO:0006189">
    <property type="term" value="P:'de novo' IMP biosynthetic process"/>
    <property type="evidence" value="ECO:0007669"/>
    <property type="project" value="TreeGrafter"/>
</dbReference>
<evidence type="ECO:0000256" key="3">
    <source>
        <dbReference type="ARBA" id="ARBA00022679"/>
    </source>
</evidence>